<evidence type="ECO:0000256" key="2">
    <source>
        <dbReference type="SAM" id="Phobius"/>
    </source>
</evidence>
<dbReference type="AlphaFoldDB" id="A0A1H7SP00"/>
<proteinExistence type="predicted"/>
<keyword evidence="4" id="KW-1185">Reference proteome</keyword>
<protein>
    <submittedName>
        <fullName evidence="3">Uncharacterized protein</fullName>
    </submittedName>
</protein>
<keyword evidence="2" id="KW-1133">Transmembrane helix</keyword>
<feature type="region of interest" description="Disordered" evidence="1">
    <location>
        <begin position="98"/>
        <end position="127"/>
    </location>
</feature>
<gene>
    <name evidence="3" type="ORF">SAMN05414137_112135</name>
</gene>
<evidence type="ECO:0000313" key="3">
    <source>
        <dbReference type="EMBL" id="SEL74352.1"/>
    </source>
</evidence>
<name>A0A1H7SP00_STRJI</name>
<accession>A0A1H7SP00</accession>
<keyword evidence="2" id="KW-0472">Membrane</keyword>
<dbReference type="eggNOG" id="ENOG5033U5T">
    <property type="taxonomic scope" value="Bacteria"/>
</dbReference>
<evidence type="ECO:0000256" key="1">
    <source>
        <dbReference type="SAM" id="MobiDB-lite"/>
    </source>
</evidence>
<dbReference type="Proteomes" id="UP000183015">
    <property type="component" value="Unassembled WGS sequence"/>
</dbReference>
<dbReference type="EMBL" id="FOAZ01000012">
    <property type="protein sequence ID" value="SEL74352.1"/>
    <property type="molecule type" value="Genomic_DNA"/>
</dbReference>
<organism evidence="3 4">
    <name type="scientific">Streptacidiphilus jiangxiensis</name>
    <dbReference type="NCBI Taxonomy" id="235985"/>
    <lineage>
        <taxon>Bacteria</taxon>
        <taxon>Bacillati</taxon>
        <taxon>Actinomycetota</taxon>
        <taxon>Actinomycetes</taxon>
        <taxon>Kitasatosporales</taxon>
        <taxon>Streptomycetaceae</taxon>
        <taxon>Streptacidiphilus</taxon>
    </lineage>
</organism>
<evidence type="ECO:0000313" key="4">
    <source>
        <dbReference type="Proteomes" id="UP000183015"/>
    </source>
</evidence>
<dbReference type="STRING" id="235985.SAMN05414137_112135"/>
<sequence length="264" mass="29402">MTLLYAAFAVVALWLLGELLLQRRAPLHWRALALVGFLVLVAGVAQRSLPLIGAGVVAFGAGQALATRAVKRSAGASHWSLVAPESVPVVGRLFGAEESAPAPEGRSRAARPEPTPQPERVAEQAPEPLPQAVEATAVHQGDSVYYTQPEQEQQQAAYYAYTAEQQVAYADPQAVPYGDPYAQPYQQQYQEYAPYQQSYEPQYEQQYEQSYAPQYQQYPEYQQQYAAAYEQPQQPYGTYEQPQQSGHEGYDYEQAGYYTQHPQG</sequence>
<feature type="region of interest" description="Disordered" evidence="1">
    <location>
        <begin position="223"/>
        <end position="264"/>
    </location>
</feature>
<reference evidence="4" key="1">
    <citation type="submission" date="2016-10" db="EMBL/GenBank/DDBJ databases">
        <authorList>
            <person name="Varghese N."/>
        </authorList>
    </citation>
    <scope>NUCLEOTIDE SEQUENCE [LARGE SCALE GENOMIC DNA]</scope>
    <source>
        <strain evidence="4">DSM 45096 / BCRC 16803 / CGMCC 4.1857 / CIP 109030 / JCM 12277 / KCTC 19219 / NBRC 100920 / 33214</strain>
    </source>
</reference>
<feature type="compositionally biased region" description="Low complexity" evidence="1">
    <location>
        <begin position="223"/>
        <end position="236"/>
    </location>
</feature>
<feature type="transmembrane region" description="Helical" evidence="2">
    <location>
        <begin position="27"/>
        <end position="45"/>
    </location>
</feature>
<keyword evidence="2" id="KW-0812">Transmembrane</keyword>
<dbReference type="RefSeq" id="WP_161791334.1">
    <property type="nucleotide sequence ID" value="NZ_BBPN01000041.1"/>
</dbReference>